<organism evidence="1">
    <name type="scientific">viral metagenome</name>
    <dbReference type="NCBI Taxonomy" id="1070528"/>
    <lineage>
        <taxon>unclassified sequences</taxon>
        <taxon>metagenomes</taxon>
        <taxon>organismal metagenomes</taxon>
    </lineage>
</organism>
<protein>
    <submittedName>
        <fullName evidence="1">Uncharacterized protein</fullName>
    </submittedName>
</protein>
<dbReference type="AlphaFoldDB" id="A0A6C0JBB4"/>
<accession>A0A6C0JBB4</accession>
<sequence>MISFDNLSPYKKQYKMTNPVYPTIVKDTSMKWVGNRLSSKVDLLTPFENGYKNYTVNSSLFATGSKPAYTRQEFDSIYDRYIPGLSHVRYKEEPIGESAAIRHIRPRFQESASREHNIAEDIRIEQLAGWYYLPLNNRPPESIKARSVNLGIPADQQNFSRRPKLLKSTTYSLLRGDKHI</sequence>
<proteinExistence type="predicted"/>
<name>A0A6C0JBB4_9ZZZZ</name>
<evidence type="ECO:0000313" key="1">
    <source>
        <dbReference type="EMBL" id="QHU01976.1"/>
    </source>
</evidence>
<dbReference type="EMBL" id="MN740351">
    <property type="protein sequence ID" value="QHU01976.1"/>
    <property type="molecule type" value="Genomic_DNA"/>
</dbReference>
<reference evidence="1" key="1">
    <citation type="journal article" date="2020" name="Nature">
        <title>Giant virus diversity and host interactions through global metagenomics.</title>
        <authorList>
            <person name="Schulz F."/>
            <person name="Roux S."/>
            <person name="Paez-Espino D."/>
            <person name="Jungbluth S."/>
            <person name="Walsh D.A."/>
            <person name="Denef V.J."/>
            <person name="McMahon K.D."/>
            <person name="Konstantinidis K.T."/>
            <person name="Eloe-Fadrosh E.A."/>
            <person name="Kyrpides N.C."/>
            <person name="Woyke T."/>
        </authorList>
    </citation>
    <scope>NUCLEOTIDE SEQUENCE</scope>
    <source>
        <strain evidence="1">GVMAG-M-3300025880-56</strain>
    </source>
</reference>